<reference evidence="2" key="1">
    <citation type="submission" date="2015-11" db="EMBL/GenBank/DDBJ databases">
        <title>De novo transcriptome assembly of four potential Pierce s Disease insect vectors from Arizona vineyards.</title>
        <authorList>
            <person name="Tassone E.E."/>
        </authorList>
    </citation>
    <scope>NUCLEOTIDE SEQUENCE</scope>
</reference>
<proteinExistence type="predicted"/>
<organism evidence="2">
    <name type="scientific">Graphocephala atropunctata</name>
    <dbReference type="NCBI Taxonomy" id="36148"/>
    <lineage>
        <taxon>Eukaryota</taxon>
        <taxon>Metazoa</taxon>
        <taxon>Ecdysozoa</taxon>
        <taxon>Arthropoda</taxon>
        <taxon>Hexapoda</taxon>
        <taxon>Insecta</taxon>
        <taxon>Pterygota</taxon>
        <taxon>Neoptera</taxon>
        <taxon>Paraneoptera</taxon>
        <taxon>Hemiptera</taxon>
        <taxon>Auchenorrhyncha</taxon>
        <taxon>Membracoidea</taxon>
        <taxon>Cicadellidae</taxon>
        <taxon>Cicadellinae</taxon>
        <taxon>Cicadellini</taxon>
        <taxon>Graphocephala</taxon>
    </lineage>
</organism>
<protein>
    <submittedName>
        <fullName evidence="2">Uncharacterized protein</fullName>
    </submittedName>
</protein>
<sequence>MRWWVVVAAFTSFSTCAVTAFDDTALQLALDVADKTIVQTLFKREGNQEFFNYVNKYRQLISQVMRIFRQIDIKSWGKVKDLLLQSKIFKASSFPKISFDRFSFKEKLSGLKINQEKIKQYMPWFSKNVQLIQKKLETLGLNEGRVNSVRVVLSDVMYLMSKVYTVFIYLNMLLKGTTFPRLLAKTEYTTEIAIAA</sequence>
<evidence type="ECO:0000313" key="2">
    <source>
        <dbReference type="EMBL" id="JAT34561.1"/>
    </source>
</evidence>
<accession>A0A1B6MF83</accession>
<dbReference type="EMBL" id="GEBQ01005416">
    <property type="protein sequence ID" value="JAT34561.1"/>
    <property type="molecule type" value="Transcribed_RNA"/>
</dbReference>
<evidence type="ECO:0000256" key="1">
    <source>
        <dbReference type="SAM" id="SignalP"/>
    </source>
</evidence>
<dbReference type="AlphaFoldDB" id="A0A1B6MF83"/>
<name>A0A1B6MF83_9HEMI</name>
<keyword evidence="1" id="KW-0732">Signal</keyword>
<feature type="chain" id="PRO_5008588128" evidence="1">
    <location>
        <begin position="21"/>
        <end position="196"/>
    </location>
</feature>
<gene>
    <name evidence="2" type="ORF">g.52864</name>
</gene>
<feature type="signal peptide" evidence="1">
    <location>
        <begin position="1"/>
        <end position="20"/>
    </location>
</feature>